<organism evidence="1 2">
    <name type="scientific">Actinidia rufa</name>
    <dbReference type="NCBI Taxonomy" id="165716"/>
    <lineage>
        <taxon>Eukaryota</taxon>
        <taxon>Viridiplantae</taxon>
        <taxon>Streptophyta</taxon>
        <taxon>Embryophyta</taxon>
        <taxon>Tracheophyta</taxon>
        <taxon>Spermatophyta</taxon>
        <taxon>Magnoliopsida</taxon>
        <taxon>eudicotyledons</taxon>
        <taxon>Gunneridae</taxon>
        <taxon>Pentapetalae</taxon>
        <taxon>asterids</taxon>
        <taxon>Ericales</taxon>
        <taxon>Actinidiaceae</taxon>
        <taxon>Actinidia</taxon>
    </lineage>
</organism>
<comment type="caution">
    <text evidence="1">The sequence shown here is derived from an EMBL/GenBank/DDBJ whole genome shotgun (WGS) entry which is preliminary data.</text>
</comment>
<name>A0A7J0H8F8_9ERIC</name>
<accession>A0A7J0H8F8</accession>
<proteinExistence type="predicted"/>
<sequence length="60" mass="7163">MLRFQAATKTTLLNDHRTPMKLFNATWDERLRIEYFMVQAAVAEDVERSKPMRQERHRAG</sequence>
<gene>
    <name evidence="1" type="ORF">Acr_28g0000710</name>
</gene>
<keyword evidence="2" id="KW-1185">Reference proteome</keyword>
<reference evidence="1 2" key="1">
    <citation type="submission" date="2019-07" db="EMBL/GenBank/DDBJ databases">
        <title>De Novo Assembly of kiwifruit Actinidia rufa.</title>
        <authorList>
            <person name="Sugita-Konishi S."/>
            <person name="Sato K."/>
            <person name="Mori E."/>
            <person name="Abe Y."/>
            <person name="Kisaki G."/>
            <person name="Hamano K."/>
            <person name="Suezawa K."/>
            <person name="Otani M."/>
            <person name="Fukuda T."/>
            <person name="Manabe T."/>
            <person name="Gomi K."/>
            <person name="Tabuchi M."/>
            <person name="Akimitsu K."/>
            <person name="Kataoka I."/>
        </authorList>
    </citation>
    <scope>NUCLEOTIDE SEQUENCE [LARGE SCALE GENOMIC DNA]</scope>
    <source>
        <strain evidence="2">cv. Fuchu</strain>
    </source>
</reference>
<dbReference type="EMBL" id="BJWL01000028">
    <property type="protein sequence ID" value="GFZ19366.1"/>
    <property type="molecule type" value="Genomic_DNA"/>
</dbReference>
<dbReference type="Proteomes" id="UP000585474">
    <property type="component" value="Unassembled WGS sequence"/>
</dbReference>
<evidence type="ECO:0000313" key="1">
    <source>
        <dbReference type="EMBL" id="GFZ19366.1"/>
    </source>
</evidence>
<evidence type="ECO:0000313" key="2">
    <source>
        <dbReference type="Proteomes" id="UP000585474"/>
    </source>
</evidence>
<dbReference type="AlphaFoldDB" id="A0A7J0H8F8"/>
<protein>
    <submittedName>
        <fullName evidence="1">Uncharacterized protein</fullName>
    </submittedName>
</protein>